<accession>A0ABX1CX26</accession>
<reference evidence="1 2" key="1">
    <citation type="submission" date="2020-03" db="EMBL/GenBank/DDBJ databases">
        <authorList>
            <person name="Wang L."/>
            <person name="He N."/>
            <person name="Li Y."/>
            <person name="Fang Y."/>
            <person name="Zhang F."/>
        </authorList>
    </citation>
    <scope>NUCLEOTIDE SEQUENCE [LARGE SCALE GENOMIC DNA]</scope>
    <source>
        <strain evidence="1 2">36D10-4-7</strain>
    </source>
</reference>
<dbReference type="Proteomes" id="UP000732399">
    <property type="component" value="Unassembled WGS sequence"/>
</dbReference>
<evidence type="ECO:0000313" key="1">
    <source>
        <dbReference type="EMBL" id="NJR80525.1"/>
    </source>
</evidence>
<sequence>MIRKRSTNVSADATTRNVTECARVVAGIGERVLPDGLVVFRAAPDDEIGTRALAALCKGKGVWNPVFATWICPAMMAGEIRAALPDAVRLGQLP</sequence>
<dbReference type="EMBL" id="JAAVJH010000020">
    <property type="protein sequence ID" value="NJR80525.1"/>
    <property type="molecule type" value="Genomic_DNA"/>
</dbReference>
<protein>
    <submittedName>
        <fullName evidence="1">Uncharacterized protein</fullName>
    </submittedName>
</protein>
<evidence type="ECO:0000313" key="2">
    <source>
        <dbReference type="Proteomes" id="UP000732399"/>
    </source>
</evidence>
<proteinExistence type="predicted"/>
<gene>
    <name evidence="1" type="ORF">HBH26_18265</name>
</gene>
<comment type="caution">
    <text evidence="1">The sequence shown here is derived from an EMBL/GenBank/DDBJ whole genome shotgun (WGS) entry which is preliminary data.</text>
</comment>
<keyword evidence="2" id="KW-1185">Reference proteome</keyword>
<name>A0ABX1CX26_9SPHN</name>
<organism evidence="1 2">
    <name type="scientific">Sphingomonas corticis</name>
    <dbReference type="NCBI Taxonomy" id="2722791"/>
    <lineage>
        <taxon>Bacteria</taxon>
        <taxon>Pseudomonadati</taxon>
        <taxon>Pseudomonadota</taxon>
        <taxon>Alphaproteobacteria</taxon>
        <taxon>Sphingomonadales</taxon>
        <taxon>Sphingomonadaceae</taxon>
        <taxon>Sphingomonas</taxon>
    </lineage>
</organism>
<dbReference type="RefSeq" id="WP_168136078.1">
    <property type="nucleotide sequence ID" value="NZ_JAAVJH010000020.1"/>
</dbReference>